<proteinExistence type="predicted"/>
<feature type="transmembrane region" description="Helical" evidence="8">
    <location>
        <begin position="88"/>
        <end position="106"/>
    </location>
</feature>
<dbReference type="Pfam" id="PF13231">
    <property type="entry name" value="PMT_2"/>
    <property type="match status" value="1"/>
</dbReference>
<keyword evidence="4" id="KW-0808">Transferase</keyword>
<feature type="transmembrane region" description="Helical" evidence="8">
    <location>
        <begin position="263"/>
        <end position="286"/>
    </location>
</feature>
<evidence type="ECO:0000259" key="9">
    <source>
        <dbReference type="Pfam" id="PF13231"/>
    </source>
</evidence>
<feature type="transmembrane region" description="Helical" evidence="8">
    <location>
        <begin position="229"/>
        <end position="251"/>
    </location>
</feature>
<dbReference type="InterPro" id="IPR050297">
    <property type="entry name" value="LipidA_mod_glycosyltrf_83"/>
</dbReference>
<dbReference type="STRING" id="1384054.N790_14025"/>
<dbReference type="eggNOG" id="COG1807">
    <property type="taxonomic scope" value="Bacteria"/>
</dbReference>
<evidence type="ECO:0000313" key="11">
    <source>
        <dbReference type="Proteomes" id="UP000029392"/>
    </source>
</evidence>
<dbReference type="GO" id="GO:0005886">
    <property type="term" value="C:plasma membrane"/>
    <property type="evidence" value="ECO:0007669"/>
    <property type="project" value="UniProtKB-SubCell"/>
</dbReference>
<evidence type="ECO:0000313" key="10">
    <source>
        <dbReference type="EMBL" id="KFN51804.1"/>
    </source>
</evidence>
<dbReference type="PANTHER" id="PTHR33908:SF11">
    <property type="entry name" value="MEMBRANE PROTEIN"/>
    <property type="match status" value="1"/>
</dbReference>
<evidence type="ECO:0000256" key="7">
    <source>
        <dbReference type="ARBA" id="ARBA00023136"/>
    </source>
</evidence>
<dbReference type="EMBL" id="AVCH01000035">
    <property type="protein sequence ID" value="KFN51804.1"/>
    <property type="molecule type" value="Genomic_DNA"/>
</dbReference>
<dbReference type="GO" id="GO:0009103">
    <property type="term" value="P:lipopolysaccharide biosynthetic process"/>
    <property type="evidence" value="ECO:0007669"/>
    <property type="project" value="UniProtKB-ARBA"/>
</dbReference>
<evidence type="ECO:0000256" key="3">
    <source>
        <dbReference type="ARBA" id="ARBA00022676"/>
    </source>
</evidence>
<dbReference type="PATRIC" id="fig|1384054.3.peg.543"/>
<dbReference type="RefSeq" id="WP_043800473.1">
    <property type="nucleotide sequence ID" value="NZ_AVCH01000035.1"/>
</dbReference>
<feature type="domain" description="Glycosyltransferase RgtA/B/C/D-like" evidence="9">
    <location>
        <begin position="45"/>
        <end position="203"/>
    </location>
</feature>
<evidence type="ECO:0000256" key="6">
    <source>
        <dbReference type="ARBA" id="ARBA00022989"/>
    </source>
</evidence>
<dbReference type="OrthoDB" id="7167895at2"/>
<dbReference type="GO" id="GO:0016763">
    <property type="term" value="F:pentosyltransferase activity"/>
    <property type="evidence" value="ECO:0007669"/>
    <property type="project" value="TreeGrafter"/>
</dbReference>
<feature type="transmembrane region" description="Helical" evidence="8">
    <location>
        <begin position="185"/>
        <end position="206"/>
    </location>
</feature>
<evidence type="ECO:0000256" key="8">
    <source>
        <dbReference type="SAM" id="Phobius"/>
    </source>
</evidence>
<feature type="transmembrane region" description="Helical" evidence="8">
    <location>
        <begin position="64"/>
        <end position="82"/>
    </location>
</feature>
<keyword evidence="7 8" id="KW-0472">Membrane</keyword>
<sequence>MNFLVLWSLLLAAKLALAATLPLFGDEAFYALESRRLAWAYSDLPGLTAWLARLGTELGGQHALALRLPFLLMGAALPWLVVRIAARWFGQAAGWQAGLLALLLPLGGAMGQLALPDVPMLLAALLCLDAFATMLRRYSHGAALQLAFGLALGAFAHYRFALVVLAGAVGLLCTPAGRALLRRPGLWLALAVGAAAWWPTLAWNLAHAGAGLGFQFVDRHPWQPQARGLWWPLVQALLVTPLLMLLLLQALGAAWLRRRDRKVPAWGFMAGLGFVAVPGFFLLGFFADAERVTFHWPLAGWLALCALAPPVLARWRPWARRALNASAFVGLLALFGYLALLAQPEGRTLLAGGPAYADNFSGWHEVADAVRDDLAALPAGTTLVADNFMLGAQLVFGLDRGDVRVLDHPLNAKHGRAVQLADWGLLLDAPREAGGGPVLLVVEDTARPLKQRLQAYRELCAGSGGLPPPRVLSVDHGRKRFLRFVLPAPGECVLPAMAWVDTPLPGTGASGQVDVAGWAFKQGGAFARVEVTLDGEVVAVAEHGHAMPHVAQYWGLPAEAGNGFGFRARVDLSSRAPGRRWLGLVLHGADGSVERWPEQVLVVE</sequence>
<keyword evidence="2" id="KW-1003">Cell membrane</keyword>
<accession>A0A091BLW7</accession>
<comment type="subcellular location">
    <subcellularLocation>
        <location evidence="1">Cell membrane</location>
        <topology evidence="1">Multi-pass membrane protein</topology>
    </subcellularLocation>
</comment>
<evidence type="ECO:0000256" key="2">
    <source>
        <dbReference type="ARBA" id="ARBA00022475"/>
    </source>
</evidence>
<dbReference type="AlphaFoldDB" id="A0A091BLW7"/>
<feature type="transmembrane region" description="Helical" evidence="8">
    <location>
        <begin position="147"/>
        <end position="173"/>
    </location>
</feature>
<dbReference type="PANTHER" id="PTHR33908">
    <property type="entry name" value="MANNOSYLTRANSFERASE YKCB-RELATED"/>
    <property type="match status" value="1"/>
</dbReference>
<evidence type="ECO:0000256" key="4">
    <source>
        <dbReference type="ARBA" id="ARBA00022679"/>
    </source>
</evidence>
<evidence type="ECO:0000256" key="1">
    <source>
        <dbReference type="ARBA" id="ARBA00004651"/>
    </source>
</evidence>
<keyword evidence="11" id="KW-1185">Reference proteome</keyword>
<protein>
    <recommendedName>
        <fullName evidence="9">Glycosyltransferase RgtA/B/C/D-like domain-containing protein</fullName>
    </recommendedName>
</protein>
<keyword evidence="5 8" id="KW-0812">Transmembrane</keyword>
<organism evidence="10 11">
    <name type="scientific">Arenimonas malthae CC-JY-1</name>
    <dbReference type="NCBI Taxonomy" id="1384054"/>
    <lineage>
        <taxon>Bacteria</taxon>
        <taxon>Pseudomonadati</taxon>
        <taxon>Pseudomonadota</taxon>
        <taxon>Gammaproteobacteria</taxon>
        <taxon>Lysobacterales</taxon>
        <taxon>Lysobacteraceae</taxon>
        <taxon>Arenimonas</taxon>
    </lineage>
</organism>
<name>A0A091BLW7_9GAMM</name>
<keyword evidence="3" id="KW-0328">Glycosyltransferase</keyword>
<dbReference type="InterPro" id="IPR038731">
    <property type="entry name" value="RgtA/B/C-like"/>
</dbReference>
<keyword evidence="6 8" id="KW-1133">Transmembrane helix</keyword>
<reference evidence="10 11" key="1">
    <citation type="submission" date="2013-09" db="EMBL/GenBank/DDBJ databases">
        <title>Genome sequencing of Arenimonas malthae.</title>
        <authorList>
            <person name="Chen F."/>
            <person name="Wang G."/>
        </authorList>
    </citation>
    <scope>NUCLEOTIDE SEQUENCE [LARGE SCALE GENOMIC DNA]</scope>
    <source>
        <strain evidence="10 11">CC-JY-1</strain>
    </source>
</reference>
<feature type="transmembrane region" description="Helical" evidence="8">
    <location>
        <begin position="298"/>
        <end position="315"/>
    </location>
</feature>
<evidence type="ECO:0000256" key="5">
    <source>
        <dbReference type="ARBA" id="ARBA00022692"/>
    </source>
</evidence>
<gene>
    <name evidence="10" type="ORF">N790_14025</name>
</gene>
<dbReference type="Proteomes" id="UP000029392">
    <property type="component" value="Unassembled WGS sequence"/>
</dbReference>
<feature type="transmembrane region" description="Helical" evidence="8">
    <location>
        <begin position="322"/>
        <end position="342"/>
    </location>
</feature>
<comment type="caution">
    <text evidence="10">The sequence shown here is derived from an EMBL/GenBank/DDBJ whole genome shotgun (WGS) entry which is preliminary data.</text>
</comment>